<dbReference type="SMART" id="SM00530">
    <property type="entry name" value="HTH_XRE"/>
    <property type="match status" value="1"/>
</dbReference>
<proteinExistence type="predicted"/>
<protein>
    <recommendedName>
        <fullName evidence="1">HTH cro/C1-type domain-containing protein</fullName>
    </recommendedName>
</protein>
<name>A0A645J769_9ZZZZ</name>
<feature type="domain" description="HTH cro/C1-type" evidence="1">
    <location>
        <begin position="9"/>
        <end position="61"/>
    </location>
</feature>
<reference evidence="2" key="1">
    <citation type="submission" date="2019-08" db="EMBL/GenBank/DDBJ databases">
        <authorList>
            <person name="Kucharzyk K."/>
            <person name="Murdoch R.W."/>
            <person name="Higgins S."/>
            <person name="Loffler F."/>
        </authorList>
    </citation>
    <scope>NUCLEOTIDE SEQUENCE</scope>
</reference>
<dbReference type="EMBL" id="VSSQ01131342">
    <property type="protein sequence ID" value="MPN58539.1"/>
    <property type="molecule type" value="Genomic_DNA"/>
</dbReference>
<comment type="caution">
    <text evidence="2">The sequence shown here is derived from an EMBL/GenBank/DDBJ whole genome shotgun (WGS) entry which is preliminary data.</text>
</comment>
<dbReference type="AlphaFoldDB" id="A0A645J769"/>
<evidence type="ECO:0000259" key="1">
    <source>
        <dbReference type="PROSITE" id="PS50943"/>
    </source>
</evidence>
<gene>
    <name evidence="2" type="ORF">SDC9_206245</name>
</gene>
<dbReference type="InterPro" id="IPR010982">
    <property type="entry name" value="Lambda_DNA-bd_dom_sf"/>
</dbReference>
<organism evidence="2">
    <name type="scientific">bioreactor metagenome</name>
    <dbReference type="NCBI Taxonomy" id="1076179"/>
    <lineage>
        <taxon>unclassified sequences</taxon>
        <taxon>metagenomes</taxon>
        <taxon>ecological metagenomes</taxon>
    </lineage>
</organism>
<dbReference type="SUPFAM" id="SSF47413">
    <property type="entry name" value="lambda repressor-like DNA-binding domains"/>
    <property type="match status" value="1"/>
</dbReference>
<dbReference type="Gene3D" id="1.10.260.40">
    <property type="entry name" value="lambda repressor-like DNA-binding domains"/>
    <property type="match status" value="1"/>
</dbReference>
<dbReference type="InterPro" id="IPR001387">
    <property type="entry name" value="Cro/C1-type_HTH"/>
</dbReference>
<dbReference type="PROSITE" id="PS50943">
    <property type="entry name" value="HTH_CROC1"/>
    <property type="match status" value="1"/>
</dbReference>
<dbReference type="CDD" id="cd00093">
    <property type="entry name" value="HTH_XRE"/>
    <property type="match status" value="1"/>
</dbReference>
<accession>A0A645J769</accession>
<dbReference type="GO" id="GO:0003677">
    <property type="term" value="F:DNA binding"/>
    <property type="evidence" value="ECO:0007669"/>
    <property type="project" value="InterPro"/>
</dbReference>
<sequence>MTTADRIFALMRQKNITAAGLSRETGIPTSNISDWKKGKSNPSAEAVSKIADFLSVSADYLLCRTDVPSPAQAFALSADADYADLPPEAIRELDDFRQYIVQKYKK</sequence>
<evidence type="ECO:0000313" key="2">
    <source>
        <dbReference type="EMBL" id="MPN58539.1"/>
    </source>
</evidence>
<dbReference type="Pfam" id="PF01381">
    <property type="entry name" value="HTH_3"/>
    <property type="match status" value="1"/>
</dbReference>